<dbReference type="GO" id="GO:0046872">
    <property type="term" value="F:metal ion binding"/>
    <property type="evidence" value="ECO:0007669"/>
    <property type="project" value="UniProtKB-UniRule"/>
</dbReference>
<evidence type="ECO:0000313" key="10">
    <source>
        <dbReference type="Proteomes" id="UP000036061"/>
    </source>
</evidence>
<dbReference type="Gene3D" id="1.10.287.830">
    <property type="entry name" value="putative peptidase helix hairpin domain like"/>
    <property type="match status" value="1"/>
</dbReference>
<accession>A0A2Z4MHU7</accession>
<dbReference type="Pfam" id="PF08439">
    <property type="entry name" value="Peptidase_M3_N"/>
    <property type="match status" value="1"/>
</dbReference>
<evidence type="ECO:0000256" key="1">
    <source>
        <dbReference type="ARBA" id="ARBA00022670"/>
    </source>
</evidence>
<gene>
    <name evidence="9" type="primary">pepF</name>
    <name evidence="9" type="ORF">AB432_013340</name>
</gene>
<evidence type="ECO:0000256" key="6">
    <source>
        <dbReference type="RuleBase" id="RU368091"/>
    </source>
</evidence>
<evidence type="ECO:0000259" key="7">
    <source>
        <dbReference type="Pfam" id="PF01432"/>
    </source>
</evidence>
<dbReference type="InterPro" id="IPR001567">
    <property type="entry name" value="Pept_M3A_M3B_dom"/>
</dbReference>
<dbReference type="GO" id="GO:0006508">
    <property type="term" value="P:proteolysis"/>
    <property type="evidence" value="ECO:0007669"/>
    <property type="project" value="UniProtKB-KW"/>
</dbReference>
<dbReference type="InterPro" id="IPR013647">
    <property type="entry name" value="OligopepF_N_dom"/>
</dbReference>
<dbReference type="EMBL" id="CP030117">
    <property type="protein sequence ID" value="AWX55969.1"/>
    <property type="molecule type" value="Genomic_DNA"/>
</dbReference>
<dbReference type="Gene3D" id="1.20.140.70">
    <property type="entry name" value="Oligopeptidase f, N-terminal domain"/>
    <property type="match status" value="1"/>
</dbReference>
<dbReference type="RefSeq" id="WP_048032685.1">
    <property type="nucleotide sequence ID" value="NZ_CP030117.1"/>
</dbReference>
<feature type="domain" description="Oligopeptidase F N-terminal" evidence="8">
    <location>
        <begin position="134"/>
        <end position="203"/>
    </location>
</feature>
<dbReference type="Gene3D" id="1.10.1370.20">
    <property type="entry name" value="Oligoendopeptidase f, C-terminal domain"/>
    <property type="match status" value="1"/>
</dbReference>
<evidence type="ECO:0000259" key="8">
    <source>
        <dbReference type="Pfam" id="PF08439"/>
    </source>
</evidence>
<reference evidence="9 10" key="1">
    <citation type="journal article" date="2015" name="Genome Announc.">
        <title>Draft Genome Sequence of Brevibacillus brevis DZQ7, a Plant Growth-Promoting Rhizobacterium with Broad-Spectrum Antimicrobial Activity.</title>
        <authorList>
            <person name="Hou Q."/>
            <person name="Wang C."/>
            <person name="Hou X."/>
            <person name="Xia Z."/>
            <person name="Ye J."/>
            <person name="Liu K."/>
            <person name="Liu H."/>
            <person name="Wang J."/>
            <person name="Guo H."/>
            <person name="Yu X."/>
            <person name="Yang Y."/>
            <person name="Du B."/>
            <person name="Ding Y."/>
        </authorList>
    </citation>
    <scope>NUCLEOTIDE SEQUENCE [LARGE SCALE GENOMIC DNA]</scope>
    <source>
        <strain evidence="9 10">DZQ7</strain>
    </source>
</reference>
<keyword evidence="1 6" id="KW-0645">Protease</keyword>
<keyword evidence="5 6" id="KW-0482">Metalloprotease</keyword>
<dbReference type="CDD" id="cd09608">
    <property type="entry name" value="M3B_PepF"/>
    <property type="match status" value="1"/>
</dbReference>
<dbReference type="SUPFAM" id="SSF55486">
    <property type="entry name" value="Metalloproteases ('zincins'), catalytic domain"/>
    <property type="match status" value="1"/>
</dbReference>
<evidence type="ECO:0000256" key="3">
    <source>
        <dbReference type="ARBA" id="ARBA00022801"/>
    </source>
</evidence>
<comment type="similarity">
    <text evidence="6">Belongs to the peptidase M3B family.</text>
</comment>
<dbReference type="InterPro" id="IPR004438">
    <property type="entry name" value="Peptidase_M3B"/>
</dbReference>
<dbReference type="EC" id="3.4.24.-" evidence="6"/>
<evidence type="ECO:0000256" key="5">
    <source>
        <dbReference type="ARBA" id="ARBA00023049"/>
    </source>
</evidence>
<dbReference type="PANTHER" id="PTHR11804">
    <property type="entry name" value="PROTEASE M3 THIMET OLIGOPEPTIDASE-RELATED"/>
    <property type="match status" value="1"/>
</dbReference>
<dbReference type="Pfam" id="PF01432">
    <property type="entry name" value="Peptidase_M3"/>
    <property type="match status" value="1"/>
</dbReference>
<sequence>MDDLTISSYMNNEGVITVNKSKTLPKRSDVPAEYKWRLEDMYPTDNDWEADVQKVKQLTEKIAAMKGSLATSGKQLLAVLTLQDELLKTLDQVYVYARMRRDEDNANSKYQGLTDRATSLSTQVYGSISYIQPEILAIATEDLQTWIKEVEGLEHYRILLEEITRFKPHTLSAEEEALLANMSELASSPSKIFGMLNNADMKFPMITDENGEEVELTKGRYTQFMESKDRRVRKDAFEALYSTYGKFRNTIAASLTSAIKGDVFYARTRKYPSALYAALFADNVELPVYDNLIATIHEHLPLMHRYIALRKKLLGVDELHMYDLYVPIVPETDMKIPYDQAVSTIKEALHPLGEEYGRILDEGFSNGWIDVHENEGKTSGAYSWGAYTSHPFVLMNYQDNVNNMFTLAHEMGHALHSYYSNHAQPYTYADYKIFVAEVASTLNEALLMNHLLETTTDKKQRMYLINHYLEQFRGTVFRQTMFAEFEKIVHAKEEQGEPLTAESLSTIYRELNVSYHGPDMVVDSEVDLEWARIPHFYRGFYVYKYATGFSAATSLSKQIVEEGQPAVDRYLQFLKGGSSDYPLNLLKGAGVDMTSPTPIAEALSVFKELLEELEQLIEQ</sequence>
<dbReference type="PANTHER" id="PTHR11804:SF84">
    <property type="entry name" value="SACCHAROLYSIN"/>
    <property type="match status" value="1"/>
</dbReference>
<evidence type="ECO:0000313" key="9">
    <source>
        <dbReference type="EMBL" id="AWX55969.1"/>
    </source>
</evidence>
<dbReference type="GO" id="GO:0006518">
    <property type="term" value="P:peptide metabolic process"/>
    <property type="evidence" value="ECO:0007669"/>
    <property type="project" value="TreeGrafter"/>
</dbReference>
<dbReference type="InterPro" id="IPR045090">
    <property type="entry name" value="Pept_M3A_M3B"/>
</dbReference>
<keyword evidence="2 6" id="KW-0479">Metal-binding</keyword>
<comment type="function">
    <text evidence="6">Has oligopeptidase activity and degrades a variety of small bioactive peptides.</text>
</comment>
<organism evidence="9 10">
    <name type="scientific">Brevibacillus brevis</name>
    <name type="common">Bacillus brevis</name>
    <dbReference type="NCBI Taxonomy" id="1393"/>
    <lineage>
        <taxon>Bacteria</taxon>
        <taxon>Bacillati</taxon>
        <taxon>Bacillota</taxon>
        <taxon>Bacilli</taxon>
        <taxon>Bacillales</taxon>
        <taxon>Paenibacillaceae</taxon>
        <taxon>Brevibacillus</taxon>
    </lineage>
</organism>
<protein>
    <recommendedName>
        <fullName evidence="6">Oligopeptidase F</fullName>
        <ecNumber evidence="6">3.4.24.-</ecNumber>
    </recommendedName>
</protein>
<keyword evidence="4 6" id="KW-0862">Zinc</keyword>
<evidence type="ECO:0000256" key="2">
    <source>
        <dbReference type="ARBA" id="ARBA00022723"/>
    </source>
</evidence>
<feature type="domain" description="Peptidase M3A/M3B catalytic" evidence="7">
    <location>
        <begin position="224"/>
        <end position="603"/>
    </location>
</feature>
<dbReference type="AlphaFoldDB" id="A0A2Z4MHU7"/>
<proteinExistence type="inferred from homology"/>
<dbReference type="Proteomes" id="UP000036061">
    <property type="component" value="Chromosome"/>
</dbReference>
<dbReference type="NCBIfam" id="TIGR00181">
    <property type="entry name" value="pepF"/>
    <property type="match status" value="1"/>
</dbReference>
<dbReference type="GO" id="GO:0004222">
    <property type="term" value="F:metalloendopeptidase activity"/>
    <property type="evidence" value="ECO:0007669"/>
    <property type="project" value="UniProtKB-UniRule"/>
</dbReference>
<name>A0A2Z4MHU7_BREBE</name>
<keyword evidence="3 6" id="KW-0378">Hydrolase</keyword>
<dbReference type="InterPro" id="IPR042088">
    <property type="entry name" value="OligoPept_F_C"/>
</dbReference>
<evidence type="ECO:0000256" key="4">
    <source>
        <dbReference type="ARBA" id="ARBA00022833"/>
    </source>
</evidence>
<comment type="cofactor">
    <cofactor evidence="6">
        <name>Zn(2+)</name>
        <dbReference type="ChEBI" id="CHEBI:29105"/>
    </cofactor>
    <text evidence="6">Binds 1 zinc ion.</text>
</comment>